<dbReference type="AlphaFoldDB" id="A0A8T1WB41"/>
<reference evidence="1" key="1">
    <citation type="submission" date="2021-02" db="EMBL/GenBank/DDBJ databases">
        <authorList>
            <person name="Palmer J.M."/>
        </authorList>
    </citation>
    <scope>NUCLEOTIDE SEQUENCE</scope>
    <source>
        <strain evidence="1">SCRP23</strain>
    </source>
</reference>
<comment type="caution">
    <text evidence="1">The sequence shown here is derived from an EMBL/GenBank/DDBJ whole genome shotgun (WGS) entry which is preliminary data.</text>
</comment>
<keyword evidence="2" id="KW-1185">Reference proteome</keyword>
<evidence type="ECO:0008006" key="3">
    <source>
        <dbReference type="Google" id="ProtNLM"/>
    </source>
</evidence>
<dbReference type="OrthoDB" id="91689at2759"/>
<sequence>MRTASVIATQSGGLYSNLFVQPNDELRYAMYIHELDGAYAQTDAILSSCGMGPTEDEVAFQRVVTSHGEIEYGWKKVFPFSYKQTCDSFWMLSYLVHQQEEREEFYDVENPENTAAIKLRFTKMLPGVGRESLVHRFVHRRFREKDRAVYVWKSSILGDGSFRGMQMDETGWRVIRPSETGDGTFVKVCIRQTPLHLGSSNAAIALVARQFDDFVQAMVQVNCEEMNIATESLLLEDALKGVKVRDVYNRKSPDDYC</sequence>
<name>A0A8T1WB41_9STRA</name>
<dbReference type="EMBL" id="JAGDFL010000372">
    <property type="protein sequence ID" value="KAG7390847.1"/>
    <property type="molecule type" value="Genomic_DNA"/>
</dbReference>
<proteinExistence type="predicted"/>
<evidence type="ECO:0000313" key="2">
    <source>
        <dbReference type="Proteomes" id="UP000693981"/>
    </source>
</evidence>
<organism evidence="1 2">
    <name type="scientific">Phytophthora boehmeriae</name>
    <dbReference type="NCBI Taxonomy" id="109152"/>
    <lineage>
        <taxon>Eukaryota</taxon>
        <taxon>Sar</taxon>
        <taxon>Stramenopiles</taxon>
        <taxon>Oomycota</taxon>
        <taxon>Peronosporomycetes</taxon>
        <taxon>Peronosporales</taxon>
        <taxon>Peronosporaceae</taxon>
        <taxon>Phytophthora</taxon>
    </lineage>
</organism>
<dbReference type="Proteomes" id="UP000693981">
    <property type="component" value="Unassembled WGS sequence"/>
</dbReference>
<evidence type="ECO:0000313" key="1">
    <source>
        <dbReference type="EMBL" id="KAG7390847.1"/>
    </source>
</evidence>
<accession>A0A8T1WB41</accession>
<gene>
    <name evidence="1" type="ORF">PHYBOEH_006905</name>
</gene>
<protein>
    <recommendedName>
        <fullName evidence="3">START domain-containing protein</fullName>
    </recommendedName>
</protein>